<dbReference type="GO" id="GO:0015098">
    <property type="term" value="F:molybdate ion transmembrane transporter activity"/>
    <property type="evidence" value="ECO:0007669"/>
    <property type="project" value="InterPro"/>
</dbReference>
<dbReference type="PANTHER" id="PTHR23516">
    <property type="entry name" value="SAM (S-ADENOSYL METHIONINE) TRANSPORTER"/>
    <property type="match status" value="1"/>
</dbReference>
<feature type="transmembrane region" description="Helical" evidence="1">
    <location>
        <begin position="193"/>
        <end position="215"/>
    </location>
</feature>
<feature type="transmembrane region" description="Helical" evidence="1">
    <location>
        <begin position="40"/>
        <end position="63"/>
    </location>
</feature>
<dbReference type="EMBL" id="NEDP02005296">
    <property type="protein sequence ID" value="OWF42329.1"/>
    <property type="molecule type" value="Genomic_DNA"/>
</dbReference>
<organism evidence="2 3">
    <name type="scientific">Mizuhopecten yessoensis</name>
    <name type="common">Japanese scallop</name>
    <name type="synonym">Patinopecten yessoensis</name>
    <dbReference type="NCBI Taxonomy" id="6573"/>
    <lineage>
        <taxon>Eukaryota</taxon>
        <taxon>Metazoa</taxon>
        <taxon>Spiralia</taxon>
        <taxon>Lophotrochozoa</taxon>
        <taxon>Mollusca</taxon>
        <taxon>Bivalvia</taxon>
        <taxon>Autobranchia</taxon>
        <taxon>Pteriomorphia</taxon>
        <taxon>Pectinida</taxon>
        <taxon>Pectinoidea</taxon>
        <taxon>Pectinidae</taxon>
        <taxon>Mizuhopecten</taxon>
    </lineage>
</organism>
<feature type="transmembrane region" description="Helical" evidence="1">
    <location>
        <begin position="346"/>
        <end position="364"/>
    </location>
</feature>
<dbReference type="STRING" id="6573.A0A210Q0Y5"/>
<dbReference type="GO" id="GO:0016020">
    <property type="term" value="C:membrane"/>
    <property type="evidence" value="ECO:0007669"/>
    <property type="project" value="InterPro"/>
</dbReference>
<dbReference type="AlphaFoldDB" id="A0A210Q0Y5"/>
<dbReference type="Proteomes" id="UP000242188">
    <property type="component" value="Unassembled WGS sequence"/>
</dbReference>
<accession>A0A210Q0Y5</accession>
<name>A0A210Q0Y5_MIZYE</name>
<feature type="transmembrane region" description="Helical" evidence="1">
    <location>
        <begin position="123"/>
        <end position="144"/>
    </location>
</feature>
<keyword evidence="1" id="KW-1133">Transmembrane helix</keyword>
<evidence type="ECO:0000313" key="3">
    <source>
        <dbReference type="Proteomes" id="UP000242188"/>
    </source>
</evidence>
<dbReference type="CDD" id="cd17487">
    <property type="entry name" value="MFS_MFSD5_like"/>
    <property type="match status" value="1"/>
</dbReference>
<feature type="transmembrane region" description="Helical" evidence="1">
    <location>
        <begin position="75"/>
        <end position="95"/>
    </location>
</feature>
<evidence type="ECO:0000256" key="1">
    <source>
        <dbReference type="SAM" id="Phobius"/>
    </source>
</evidence>
<feature type="transmembrane region" description="Helical" evidence="1">
    <location>
        <begin position="385"/>
        <end position="403"/>
    </location>
</feature>
<dbReference type="InterPro" id="IPR036259">
    <property type="entry name" value="MFS_trans_sf"/>
</dbReference>
<dbReference type="PANTHER" id="PTHR23516:SF23">
    <property type="entry name" value="MOLYBDATE-ANION TRANSPORTER"/>
    <property type="match status" value="1"/>
</dbReference>
<gene>
    <name evidence="2" type="ORF">KP79_PYT11950</name>
</gene>
<dbReference type="InterPro" id="IPR008509">
    <property type="entry name" value="MOT2/MFSD5"/>
</dbReference>
<reference evidence="2 3" key="1">
    <citation type="journal article" date="2017" name="Nat. Ecol. Evol.">
        <title>Scallop genome provides insights into evolution of bilaterian karyotype and development.</title>
        <authorList>
            <person name="Wang S."/>
            <person name="Zhang J."/>
            <person name="Jiao W."/>
            <person name="Li J."/>
            <person name="Xun X."/>
            <person name="Sun Y."/>
            <person name="Guo X."/>
            <person name="Huan P."/>
            <person name="Dong B."/>
            <person name="Zhang L."/>
            <person name="Hu X."/>
            <person name="Sun X."/>
            <person name="Wang J."/>
            <person name="Zhao C."/>
            <person name="Wang Y."/>
            <person name="Wang D."/>
            <person name="Huang X."/>
            <person name="Wang R."/>
            <person name="Lv J."/>
            <person name="Li Y."/>
            <person name="Zhang Z."/>
            <person name="Liu B."/>
            <person name="Lu W."/>
            <person name="Hui Y."/>
            <person name="Liang J."/>
            <person name="Zhou Z."/>
            <person name="Hou R."/>
            <person name="Li X."/>
            <person name="Liu Y."/>
            <person name="Li H."/>
            <person name="Ning X."/>
            <person name="Lin Y."/>
            <person name="Zhao L."/>
            <person name="Xing Q."/>
            <person name="Dou J."/>
            <person name="Li Y."/>
            <person name="Mao J."/>
            <person name="Guo H."/>
            <person name="Dou H."/>
            <person name="Li T."/>
            <person name="Mu C."/>
            <person name="Jiang W."/>
            <person name="Fu Q."/>
            <person name="Fu X."/>
            <person name="Miao Y."/>
            <person name="Liu J."/>
            <person name="Yu Q."/>
            <person name="Li R."/>
            <person name="Liao H."/>
            <person name="Li X."/>
            <person name="Kong Y."/>
            <person name="Jiang Z."/>
            <person name="Chourrout D."/>
            <person name="Li R."/>
            <person name="Bao Z."/>
        </authorList>
    </citation>
    <scope>NUCLEOTIDE SEQUENCE [LARGE SCALE GENOMIC DNA]</scope>
    <source>
        <strain evidence="2 3">PY_sf001</strain>
    </source>
</reference>
<dbReference type="Gene3D" id="1.20.1250.20">
    <property type="entry name" value="MFS general substrate transporter like domains"/>
    <property type="match status" value="1"/>
</dbReference>
<proteinExistence type="predicted"/>
<feature type="transmembrane region" description="Helical" evidence="1">
    <location>
        <begin position="291"/>
        <end position="311"/>
    </location>
</feature>
<keyword evidence="3" id="KW-1185">Reference proteome</keyword>
<comment type="caution">
    <text evidence="2">The sequence shown here is derived from an EMBL/GenBank/DDBJ whole genome shotgun (WGS) entry which is preliminary data.</text>
</comment>
<feature type="transmembrane region" description="Helical" evidence="1">
    <location>
        <begin position="165"/>
        <end position="187"/>
    </location>
</feature>
<dbReference type="SUPFAM" id="SSF103473">
    <property type="entry name" value="MFS general substrate transporter"/>
    <property type="match status" value="1"/>
</dbReference>
<keyword evidence="1" id="KW-0472">Membrane</keyword>
<sequence length="811" mass="91266">MNIFISGFALLSVLCIILFVYTRTSLPSVGDASFKQFQRIYLVVYMLAMAGDWLQGPHVYALYDSYGMSSHDIEVLFVAGFGSSMIFGTIVGSFADKYGRRANCILYGILYGGACITKHFNNFYILMVGRLLGGIATSILYSAFESWMVYEHNKRGFSQDSLGSVFSHAVLGNSLVAIVAGLVAQFFADRFGFVAPFDVSLTVLTIMTVIIVFTWSENYGDRNSDLSVSFSNASKSIRTDHKILCLGLIQSLFEGSMYIFVLEWTPALTPETHDTATSTARHLLSSNETTIPHGHIFAGFMVSIMIGSSLFKILSSYTNVESFMRFVLLIAALSLSTPIIFKGNQLFVFCGFLVFETCVGIFWPSLGQMRGKYVPEATRATIMNFFRIPLNFIVVVILLQVSIRISHTIHSTSRNPLNQIPSTSNSYNPLNQIPYTSNTYNPLNQIPSTSNSYNPLNQIPYTSNTYNPLNQIPSTSNSYNPLNQIPYTSNTYNPLNQIPYTSNTYNPLNQIPYTSNTYNPLNQIPYTSNTYNPLNQIPYTSNTYNPLNQIPYTSNTYNPLNQIPYTSNTYNPLNQIPYTSNTYNPLNQIPYTSNTYNPLNQIPYTSNTYNPLNQIPYTSNTYNPLNQIPYTSNTYNPLNQIPYTSNTYNPLNQIPYTSNTYNPLNQIPYTSNTYNPLNQIPYTSNTYNPLNQIPYTSNTYNPLNQIPYTSNTYNPLNQIPYTSNTFNPLNQIPSPSNTFNPFNQIPSASNLHNLLNQIPPASNLHNPLNQILSASNLHNPLNQIPSRTNTYNPLNQIPSSSYTYNILNQIF</sequence>
<evidence type="ECO:0000313" key="2">
    <source>
        <dbReference type="EMBL" id="OWF42329.1"/>
    </source>
</evidence>
<feature type="transmembrane region" description="Helical" evidence="1">
    <location>
        <begin position="323"/>
        <end position="340"/>
    </location>
</feature>
<dbReference type="Pfam" id="PF05631">
    <property type="entry name" value="MFS_5"/>
    <property type="match status" value="1"/>
</dbReference>
<keyword evidence="1" id="KW-0812">Transmembrane</keyword>
<dbReference type="OrthoDB" id="10009801at2759"/>
<protein>
    <submittedName>
        <fullName evidence="2">Major facilitator superfamily domain-containing protein 5</fullName>
    </submittedName>
</protein>